<sequence>MSLLLPALFVAAALALAPPRPGARVAPSSRPRDGPGAASPPSQVTHHRMAADLDLFAACVRAGLTVPAAAAAVADASGHAPTGGADAWRTVAALSALGADAERSWGAMRALPGGEELLNLVVLSHTSGTAVAAGCERIAARLRDDASDLATAKAERAGVLIALPLTAFFLPAFFVLGLAPVVIGLAGKLT</sequence>
<keyword evidence="3 7" id="KW-0812">Transmembrane</keyword>
<evidence type="ECO:0000259" key="9">
    <source>
        <dbReference type="Pfam" id="PF00482"/>
    </source>
</evidence>
<keyword evidence="11" id="KW-1185">Reference proteome</keyword>
<dbReference type="eggNOG" id="COG2064">
    <property type="taxonomic scope" value="Bacteria"/>
</dbReference>
<feature type="domain" description="Type II secretion system protein GspF" evidence="9">
    <location>
        <begin position="53"/>
        <end position="178"/>
    </location>
</feature>
<dbReference type="Proteomes" id="UP000182237">
    <property type="component" value="Chromosome I"/>
</dbReference>
<dbReference type="EMBL" id="LT629765">
    <property type="protein sequence ID" value="SDS60286.1"/>
    <property type="molecule type" value="Genomic_DNA"/>
</dbReference>
<feature type="compositionally biased region" description="Low complexity" evidence="6">
    <location>
        <begin position="20"/>
        <end position="29"/>
    </location>
</feature>
<dbReference type="AlphaFoldDB" id="A0A1H1TJY3"/>
<evidence type="ECO:0000256" key="5">
    <source>
        <dbReference type="ARBA" id="ARBA00023136"/>
    </source>
</evidence>
<dbReference type="STRING" id="1203190.GCA_000312345_00928"/>
<accession>A0A1H1TJY3</accession>
<reference evidence="10 11" key="1">
    <citation type="submission" date="2016-10" db="EMBL/GenBank/DDBJ databases">
        <authorList>
            <person name="de Groot N.N."/>
        </authorList>
    </citation>
    <scope>NUCLEOTIDE SEQUENCE [LARGE SCALE GENOMIC DNA]</scope>
    <source>
        <strain evidence="10 11">DSM 45434</strain>
    </source>
</reference>
<feature type="chain" id="PRO_5039619656" evidence="8">
    <location>
        <begin position="18"/>
        <end position="190"/>
    </location>
</feature>
<evidence type="ECO:0000256" key="1">
    <source>
        <dbReference type="ARBA" id="ARBA00004651"/>
    </source>
</evidence>
<protein>
    <submittedName>
        <fullName evidence="10">Type II secretion system (T2SS), protein F</fullName>
    </submittedName>
</protein>
<organism evidence="10 11">
    <name type="scientific">Corynebacterium timonense</name>
    <dbReference type="NCBI Taxonomy" id="441500"/>
    <lineage>
        <taxon>Bacteria</taxon>
        <taxon>Bacillati</taxon>
        <taxon>Actinomycetota</taxon>
        <taxon>Actinomycetes</taxon>
        <taxon>Mycobacteriales</taxon>
        <taxon>Corynebacteriaceae</taxon>
        <taxon>Corynebacterium</taxon>
    </lineage>
</organism>
<dbReference type="GO" id="GO:0005886">
    <property type="term" value="C:plasma membrane"/>
    <property type="evidence" value="ECO:0007669"/>
    <property type="project" value="UniProtKB-SubCell"/>
</dbReference>
<name>A0A1H1TJY3_9CORY</name>
<evidence type="ECO:0000256" key="6">
    <source>
        <dbReference type="SAM" id="MobiDB-lite"/>
    </source>
</evidence>
<dbReference type="RefSeq" id="WP_019193770.1">
    <property type="nucleotide sequence ID" value="NZ_LT629765.1"/>
</dbReference>
<dbReference type="PANTHER" id="PTHR35007">
    <property type="entry name" value="INTEGRAL MEMBRANE PROTEIN-RELATED"/>
    <property type="match status" value="1"/>
</dbReference>
<feature type="region of interest" description="Disordered" evidence="6">
    <location>
        <begin position="20"/>
        <end position="44"/>
    </location>
</feature>
<dbReference type="InterPro" id="IPR018076">
    <property type="entry name" value="T2SS_GspF_dom"/>
</dbReference>
<keyword evidence="5 7" id="KW-0472">Membrane</keyword>
<evidence type="ECO:0000256" key="7">
    <source>
        <dbReference type="SAM" id="Phobius"/>
    </source>
</evidence>
<feature type="signal peptide" evidence="8">
    <location>
        <begin position="1"/>
        <end position="17"/>
    </location>
</feature>
<keyword evidence="2" id="KW-1003">Cell membrane</keyword>
<evidence type="ECO:0000313" key="11">
    <source>
        <dbReference type="Proteomes" id="UP000182237"/>
    </source>
</evidence>
<dbReference type="OrthoDB" id="3267562at2"/>
<comment type="subcellular location">
    <subcellularLocation>
        <location evidence="1">Cell membrane</location>
        <topology evidence="1">Multi-pass membrane protein</topology>
    </subcellularLocation>
</comment>
<evidence type="ECO:0000256" key="8">
    <source>
        <dbReference type="SAM" id="SignalP"/>
    </source>
</evidence>
<dbReference type="PANTHER" id="PTHR35007:SF3">
    <property type="entry name" value="POSSIBLE CONSERVED ALANINE RICH MEMBRANE PROTEIN"/>
    <property type="match status" value="1"/>
</dbReference>
<keyword evidence="4 7" id="KW-1133">Transmembrane helix</keyword>
<evidence type="ECO:0000256" key="2">
    <source>
        <dbReference type="ARBA" id="ARBA00022475"/>
    </source>
</evidence>
<dbReference type="Pfam" id="PF00482">
    <property type="entry name" value="T2SSF"/>
    <property type="match status" value="1"/>
</dbReference>
<keyword evidence="8" id="KW-0732">Signal</keyword>
<proteinExistence type="predicted"/>
<evidence type="ECO:0000256" key="4">
    <source>
        <dbReference type="ARBA" id="ARBA00022989"/>
    </source>
</evidence>
<evidence type="ECO:0000256" key="3">
    <source>
        <dbReference type="ARBA" id="ARBA00022692"/>
    </source>
</evidence>
<evidence type="ECO:0000313" key="10">
    <source>
        <dbReference type="EMBL" id="SDS60286.1"/>
    </source>
</evidence>
<gene>
    <name evidence="10" type="ORF">SAMN04488539_2001</name>
</gene>
<feature type="transmembrane region" description="Helical" evidence="7">
    <location>
        <begin position="159"/>
        <end position="186"/>
    </location>
</feature>